<evidence type="ECO:0000313" key="1">
    <source>
        <dbReference type="EMBL" id="GMI80698.1"/>
    </source>
</evidence>
<dbReference type="PANTHER" id="PTHR35486">
    <property type="entry name" value="EXPRESSED PROTEIN"/>
    <property type="match status" value="1"/>
</dbReference>
<dbReference type="PANTHER" id="PTHR35486:SF1">
    <property type="entry name" value="OS02G0689500 PROTEIN"/>
    <property type="match status" value="1"/>
</dbReference>
<name>A0A9W7HNN0_HIBTR</name>
<organism evidence="1 2">
    <name type="scientific">Hibiscus trionum</name>
    <name type="common">Flower of an hour</name>
    <dbReference type="NCBI Taxonomy" id="183268"/>
    <lineage>
        <taxon>Eukaryota</taxon>
        <taxon>Viridiplantae</taxon>
        <taxon>Streptophyta</taxon>
        <taxon>Embryophyta</taxon>
        <taxon>Tracheophyta</taxon>
        <taxon>Spermatophyta</taxon>
        <taxon>Magnoliopsida</taxon>
        <taxon>eudicotyledons</taxon>
        <taxon>Gunneridae</taxon>
        <taxon>Pentapetalae</taxon>
        <taxon>rosids</taxon>
        <taxon>malvids</taxon>
        <taxon>Malvales</taxon>
        <taxon>Malvaceae</taxon>
        <taxon>Malvoideae</taxon>
        <taxon>Hibiscus</taxon>
    </lineage>
</organism>
<proteinExistence type="predicted"/>
<dbReference type="AlphaFoldDB" id="A0A9W7HNN0"/>
<keyword evidence="2" id="KW-1185">Reference proteome</keyword>
<gene>
    <name evidence="1" type="ORF">HRI_001739100</name>
</gene>
<comment type="caution">
    <text evidence="1">The sequence shown here is derived from an EMBL/GenBank/DDBJ whole genome shotgun (WGS) entry which is preliminary data.</text>
</comment>
<protein>
    <submittedName>
        <fullName evidence="1">Uncharacterized protein</fullName>
    </submittedName>
</protein>
<dbReference type="OrthoDB" id="688025at2759"/>
<dbReference type="Proteomes" id="UP001165190">
    <property type="component" value="Unassembled WGS sequence"/>
</dbReference>
<sequence>MRCKIHLADLSSSVGVCSTCLRDCLQKLIAAQAEAEVGPTYSAATTAYFEPTRSFKKKNMFSLFSNMFRSRSENLSSDPRDSD</sequence>
<evidence type="ECO:0000313" key="2">
    <source>
        <dbReference type="Proteomes" id="UP001165190"/>
    </source>
</evidence>
<accession>A0A9W7HNN0</accession>
<dbReference type="EMBL" id="BSYR01000017">
    <property type="protein sequence ID" value="GMI80698.1"/>
    <property type="molecule type" value="Genomic_DNA"/>
</dbReference>
<reference evidence="1" key="1">
    <citation type="submission" date="2023-05" db="EMBL/GenBank/DDBJ databases">
        <title>Genome and transcriptome analyses reveal genes involved in the formation of fine ridges on petal epidermal cells in Hibiscus trionum.</title>
        <authorList>
            <person name="Koshimizu S."/>
            <person name="Masuda S."/>
            <person name="Ishii T."/>
            <person name="Shirasu K."/>
            <person name="Hoshino A."/>
            <person name="Arita M."/>
        </authorList>
    </citation>
    <scope>NUCLEOTIDE SEQUENCE</scope>
    <source>
        <strain evidence="1">Hamamatsu line</strain>
    </source>
</reference>